<name>A0A931CIU4_9ACTN</name>
<dbReference type="PANTHER" id="PTHR43540:SF7">
    <property type="entry name" value="ISOCHORISMATASE FAMILY PROTEIN YECD"/>
    <property type="match status" value="1"/>
</dbReference>
<evidence type="ECO:0000256" key="1">
    <source>
        <dbReference type="ARBA" id="ARBA00022801"/>
    </source>
</evidence>
<evidence type="ECO:0000259" key="2">
    <source>
        <dbReference type="Pfam" id="PF00857"/>
    </source>
</evidence>
<feature type="domain" description="Isochorismatase-like" evidence="2">
    <location>
        <begin position="12"/>
        <end position="170"/>
    </location>
</feature>
<dbReference type="CDD" id="cd00431">
    <property type="entry name" value="cysteine_hydrolases"/>
    <property type="match status" value="1"/>
</dbReference>
<sequence>MLSGVSFDPARSALIVIDLMPRIVELNLGPHPGADVVTRAVRLADAWRAAGGTVVLVRVNRPNVTEQPPGSGFVPELEPRDGDVVVVKQTVGAFYGTDLAGRLRERGVDTVVMAGLATTMGVESTARAASDHGFEVLFAADAMSGMTAEEHEHALGVVLPRFGEVLSTEDLLSRVSTPGLS</sequence>
<dbReference type="SUPFAM" id="SSF52499">
    <property type="entry name" value="Isochorismatase-like hydrolases"/>
    <property type="match status" value="1"/>
</dbReference>
<dbReference type="PANTHER" id="PTHR43540">
    <property type="entry name" value="PEROXYUREIDOACRYLATE/UREIDOACRYLATE AMIDOHYDROLASE-RELATED"/>
    <property type="match status" value="1"/>
</dbReference>
<gene>
    <name evidence="3" type="ORF">I4J89_44280</name>
</gene>
<keyword evidence="1" id="KW-0378">Hydrolase</keyword>
<dbReference type="Pfam" id="PF00857">
    <property type="entry name" value="Isochorismatase"/>
    <property type="match status" value="1"/>
</dbReference>
<reference evidence="3" key="1">
    <citation type="submission" date="2020-11" db="EMBL/GenBank/DDBJ databases">
        <title>Isolation and identification of active actinomycetes.</title>
        <authorList>
            <person name="Sun X."/>
        </authorList>
    </citation>
    <scope>NUCLEOTIDE SEQUENCE</scope>
    <source>
        <strain evidence="3">NEAU-A11</strain>
    </source>
</reference>
<dbReference type="InterPro" id="IPR036380">
    <property type="entry name" value="Isochorismatase-like_sf"/>
</dbReference>
<organism evidence="3 4">
    <name type="scientific">Actinoplanes aureus</name>
    <dbReference type="NCBI Taxonomy" id="2792083"/>
    <lineage>
        <taxon>Bacteria</taxon>
        <taxon>Bacillati</taxon>
        <taxon>Actinomycetota</taxon>
        <taxon>Actinomycetes</taxon>
        <taxon>Micromonosporales</taxon>
        <taxon>Micromonosporaceae</taxon>
        <taxon>Actinoplanes</taxon>
    </lineage>
</organism>
<dbReference type="Proteomes" id="UP000598146">
    <property type="component" value="Unassembled WGS sequence"/>
</dbReference>
<evidence type="ECO:0000313" key="3">
    <source>
        <dbReference type="EMBL" id="MBG0568462.1"/>
    </source>
</evidence>
<dbReference type="PRINTS" id="PR01398">
    <property type="entry name" value="ISCHRISMTASE"/>
</dbReference>
<dbReference type="EMBL" id="JADQTO010000039">
    <property type="protein sequence ID" value="MBG0568462.1"/>
    <property type="molecule type" value="Genomic_DNA"/>
</dbReference>
<keyword evidence="4" id="KW-1185">Reference proteome</keyword>
<comment type="caution">
    <text evidence="3">The sequence shown here is derived from an EMBL/GenBank/DDBJ whole genome shotgun (WGS) entry which is preliminary data.</text>
</comment>
<dbReference type="InterPro" id="IPR000868">
    <property type="entry name" value="Isochorismatase-like_dom"/>
</dbReference>
<accession>A0A931CIU4</accession>
<protein>
    <submittedName>
        <fullName evidence="3">Isochorismatase family protein</fullName>
    </submittedName>
</protein>
<proteinExistence type="predicted"/>
<dbReference type="GO" id="GO:0008908">
    <property type="term" value="F:isochorismatase activity"/>
    <property type="evidence" value="ECO:0007669"/>
    <property type="project" value="InterPro"/>
</dbReference>
<dbReference type="InterPro" id="IPR050272">
    <property type="entry name" value="Isochorismatase-like_hydrls"/>
</dbReference>
<dbReference type="AlphaFoldDB" id="A0A931CIU4"/>
<evidence type="ECO:0000313" key="4">
    <source>
        <dbReference type="Proteomes" id="UP000598146"/>
    </source>
</evidence>
<dbReference type="Gene3D" id="3.40.50.850">
    <property type="entry name" value="Isochorismatase-like"/>
    <property type="match status" value="1"/>
</dbReference>
<dbReference type="InterPro" id="IPR016291">
    <property type="entry name" value="Isochorismatase"/>
</dbReference>